<evidence type="ECO:0000313" key="2">
    <source>
        <dbReference type="EMBL" id="KAL1605477.1"/>
    </source>
</evidence>
<dbReference type="EMBL" id="JAKIXB020000009">
    <property type="protein sequence ID" value="KAL1605477.1"/>
    <property type="molecule type" value="Genomic_DNA"/>
</dbReference>
<feature type="compositionally biased region" description="Acidic residues" evidence="1">
    <location>
        <begin position="31"/>
        <end position="40"/>
    </location>
</feature>
<keyword evidence="3" id="KW-1185">Reference proteome</keyword>
<organism evidence="2 3">
    <name type="scientific">Nothophoma quercina</name>
    <dbReference type="NCBI Taxonomy" id="749835"/>
    <lineage>
        <taxon>Eukaryota</taxon>
        <taxon>Fungi</taxon>
        <taxon>Dikarya</taxon>
        <taxon>Ascomycota</taxon>
        <taxon>Pezizomycotina</taxon>
        <taxon>Dothideomycetes</taxon>
        <taxon>Pleosporomycetidae</taxon>
        <taxon>Pleosporales</taxon>
        <taxon>Pleosporineae</taxon>
        <taxon>Didymellaceae</taxon>
        <taxon>Nothophoma</taxon>
    </lineage>
</organism>
<evidence type="ECO:0000256" key="1">
    <source>
        <dbReference type="SAM" id="MobiDB-lite"/>
    </source>
</evidence>
<reference evidence="2 3" key="1">
    <citation type="submission" date="2024-02" db="EMBL/GenBank/DDBJ databases">
        <title>De novo assembly and annotation of 12 fungi associated with fruit tree decline syndrome in Ontario, Canada.</title>
        <authorList>
            <person name="Sulman M."/>
            <person name="Ellouze W."/>
            <person name="Ilyukhin E."/>
        </authorList>
    </citation>
    <scope>NUCLEOTIDE SEQUENCE [LARGE SCALE GENOMIC DNA]</scope>
    <source>
        <strain evidence="2 3">M97-236</strain>
    </source>
</reference>
<dbReference type="Proteomes" id="UP001521222">
    <property type="component" value="Unassembled WGS sequence"/>
</dbReference>
<sequence length="393" mass="44300">MGKSKKRGKKKKSTLPSHLRVAKREGRLIDLADDSGEEMDQADVVESIEDRAIALAEELSELPYIKRESSVTATPVSGWEPTPQPGEDVVATQRMFDNDEEAPQSPILVVGDEEVNGSVEPEGEFPGETHNAEESELPDELHNAEEEMMSSVSESSSEESSSDEFADVVDDVHCLCLCRISGNKYLSTKENPGKTLTQRRKMYDADREAEGDELIRRFERAEGIRFKSSKATLHKRQSYDPLDYTDEKVRSGMGKDIRAFFKNKRGSKAIVLIRAIDGLTIDKGTMLNFCKMVKTMGVHTEIVYQYNKVFDGIRHPNLVDCKGLGGIVRFQATDFLNHLRGAKKAEMFTRITRIWKWLNSSKNRGQGIQDRNNLLPEDHPRPLEGTMTSLVRF</sequence>
<comment type="caution">
    <text evidence="2">The sequence shown here is derived from an EMBL/GenBank/DDBJ whole genome shotgun (WGS) entry which is preliminary data.</text>
</comment>
<evidence type="ECO:0000313" key="3">
    <source>
        <dbReference type="Proteomes" id="UP001521222"/>
    </source>
</evidence>
<proteinExistence type="predicted"/>
<feature type="region of interest" description="Disordered" evidence="1">
    <location>
        <begin position="368"/>
        <end position="393"/>
    </location>
</feature>
<feature type="region of interest" description="Disordered" evidence="1">
    <location>
        <begin position="145"/>
        <end position="164"/>
    </location>
</feature>
<accession>A0ABR3RM34</accession>
<gene>
    <name evidence="2" type="ORF">SLS59_003279</name>
</gene>
<name>A0ABR3RM34_9PLEO</name>
<feature type="region of interest" description="Disordered" evidence="1">
    <location>
        <begin position="117"/>
        <end position="138"/>
    </location>
</feature>
<feature type="compositionally biased region" description="Basic residues" evidence="1">
    <location>
        <begin position="1"/>
        <end position="13"/>
    </location>
</feature>
<protein>
    <submittedName>
        <fullName evidence="2">Uncharacterized protein</fullName>
    </submittedName>
</protein>
<feature type="region of interest" description="Disordered" evidence="1">
    <location>
        <begin position="1"/>
        <end position="40"/>
    </location>
</feature>